<dbReference type="EMBL" id="JACMYG010000001">
    <property type="protein sequence ID" value="MBC2688481.1"/>
    <property type="molecule type" value="Genomic_DNA"/>
</dbReference>
<dbReference type="InterPro" id="IPR020841">
    <property type="entry name" value="PKS_Beta-ketoAc_synthase_dom"/>
</dbReference>
<reference evidence="6 7" key="1">
    <citation type="submission" date="2020-08" db="EMBL/GenBank/DDBJ databases">
        <title>Pseudomonas sp. nov.</title>
        <authorList>
            <person name="Gieschler S."/>
            <person name="Fiedler G."/>
            <person name="Brinks E."/>
            <person name="Boehnlein C."/>
            <person name="Franz C.M.A.P."/>
            <person name="Kabisch J."/>
        </authorList>
    </citation>
    <scope>NUCLEOTIDE SEQUENCE [LARGE SCALE GENOMIC DNA]</scope>
    <source>
        <strain evidence="6 7">MBT-1</strain>
    </source>
</reference>
<dbReference type="PROSITE" id="PS52004">
    <property type="entry name" value="KS3_2"/>
    <property type="match status" value="1"/>
</dbReference>
<evidence type="ECO:0000256" key="4">
    <source>
        <dbReference type="RuleBase" id="RU003694"/>
    </source>
</evidence>
<evidence type="ECO:0000313" key="7">
    <source>
        <dbReference type="Proteomes" id="UP000526003"/>
    </source>
</evidence>
<dbReference type="AlphaFoldDB" id="A0A7X1KW32"/>
<protein>
    <submittedName>
        <fullName evidence="6">Beta-ketoacyl-[acyl-carrier-protein] synthase family protein</fullName>
    </submittedName>
</protein>
<comment type="caution">
    <text evidence="6">The sequence shown here is derived from an EMBL/GenBank/DDBJ whole genome shotgun (WGS) entry which is preliminary data.</text>
</comment>
<evidence type="ECO:0000256" key="2">
    <source>
        <dbReference type="ARBA" id="ARBA00008467"/>
    </source>
</evidence>
<dbReference type="PROSITE" id="PS00606">
    <property type="entry name" value="KS3_1"/>
    <property type="match status" value="1"/>
</dbReference>
<sequence length="398" mass="41951">MTAYLNTLGLVCSLGRGQQEVARNLFAGDDSGMRLESGWVPQRVLPVAAVRGELAAIPGHLRQHASRNNQLLLEAALQIRADIDQVIQRYGAQRIAVVLGTSTSGIDEASQGLATYLRDQQFPADYDYRQQELGAPADFLADWLQLRGPAYVISTACTSSARALMSAQRLLDLDLCDAVLCGGVDSLCKLTLNGFSALEAVSGQRCNPFSVNRNGINIGEAAVLFLMTRCANDQPTLALLGGGASSDAHHISAPEPSGRGARQAMHKALARAGLQPGQISYLNLHGTATQHNDAMESQAVASLFPAGVPCSSTKPLTGHTLGAAGALEAAFCWLSLSAENPAHALPPHLWDGQPDPGLPALQWVTPADRLASIGPRYLMSNSFAFGGNNVSLIIGDAP</sequence>
<evidence type="ECO:0000259" key="5">
    <source>
        <dbReference type="PROSITE" id="PS52004"/>
    </source>
</evidence>
<dbReference type="NCBIfam" id="NF006618">
    <property type="entry name" value="PRK09185.1"/>
    <property type="match status" value="1"/>
</dbReference>
<dbReference type="PANTHER" id="PTHR11712">
    <property type="entry name" value="POLYKETIDE SYNTHASE-RELATED"/>
    <property type="match status" value="1"/>
</dbReference>
<dbReference type="GO" id="GO:0004315">
    <property type="term" value="F:3-oxoacyl-[acyl-carrier-protein] synthase activity"/>
    <property type="evidence" value="ECO:0007669"/>
    <property type="project" value="InterPro"/>
</dbReference>
<evidence type="ECO:0000313" key="6">
    <source>
        <dbReference type="EMBL" id="MBC2688481.1"/>
    </source>
</evidence>
<dbReference type="GO" id="GO:0006633">
    <property type="term" value="P:fatty acid biosynthetic process"/>
    <property type="evidence" value="ECO:0007669"/>
    <property type="project" value="UniProtKB-UniPathway"/>
</dbReference>
<comment type="similarity">
    <text evidence="2 4">Belongs to the thiolase-like superfamily. Beta-ketoacyl-ACP synthases family.</text>
</comment>
<dbReference type="InterPro" id="IPR014031">
    <property type="entry name" value="Ketoacyl_synth_C"/>
</dbReference>
<dbReference type="UniPathway" id="UPA00094"/>
<accession>A0A7X1KW32</accession>
<dbReference type="RefSeq" id="WP_166592101.1">
    <property type="nucleotide sequence ID" value="NZ_CP130043.1"/>
</dbReference>
<dbReference type="InterPro" id="IPR000794">
    <property type="entry name" value="Beta-ketoacyl_synthase"/>
</dbReference>
<dbReference type="PANTHER" id="PTHR11712:SF320">
    <property type="entry name" value="BETA-KETOACYL SYNTHASE"/>
    <property type="match status" value="1"/>
</dbReference>
<dbReference type="Proteomes" id="UP000526003">
    <property type="component" value="Unassembled WGS sequence"/>
</dbReference>
<dbReference type="Pfam" id="PF02801">
    <property type="entry name" value="Ketoacyl-synt_C"/>
    <property type="match status" value="1"/>
</dbReference>
<evidence type="ECO:0000256" key="1">
    <source>
        <dbReference type="ARBA" id="ARBA00005194"/>
    </source>
</evidence>
<proteinExistence type="inferred from homology"/>
<dbReference type="Gene3D" id="3.40.47.10">
    <property type="match status" value="1"/>
</dbReference>
<keyword evidence="3 4" id="KW-0808">Transferase</keyword>
<feature type="domain" description="Ketosynthase family 3 (KS3)" evidence="5">
    <location>
        <begin position="1"/>
        <end position="396"/>
    </location>
</feature>
<keyword evidence="7" id="KW-1185">Reference proteome</keyword>
<dbReference type="SMART" id="SM00825">
    <property type="entry name" value="PKS_KS"/>
    <property type="match status" value="1"/>
</dbReference>
<dbReference type="CDD" id="cd00834">
    <property type="entry name" value="KAS_I_II"/>
    <property type="match status" value="1"/>
</dbReference>
<dbReference type="InterPro" id="IPR018201">
    <property type="entry name" value="Ketoacyl_synth_AS"/>
</dbReference>
<comment type="pathway">
    <text evidence="1">Lipid metabolism; fatty acid biosynthesis.</text>
</comment>
<organism evidence="6 7">
    <name type="scientific">Pseudomonas kielensis</name>
    <dbReference type="NCBI Taxonomy" id="2762577"/>
    <lineage>
        <taxon>Bacteria</taxon>
        <taxon>Pseudomonadati</taxon>
        <taxon>Pseudomonadota</taxon>
        <taxon>Gammaproteobacteria</taxon>
        <taxon>Pseudomonadales</taxon>
        <taxon>Pseudomonadaceae</taxon>
        <taxon>Pseudomonas</taxon>
    </lineage>
</organism>
<gene>
    <name evidence="6" type="ORF">H7995_01565</name>
</gene>
<name>A0A7X1KW32_9PSED</name>
<evidence type="ECO:0000256" key="3">
    <source>
        <dbReference type="ARBA" id="ARBA00022679"/>
    </source>
</evidence>
<dbReference type="Pfam" id="PF00109">
    <property type="entry name" value="ketoacyl-synt"/>
    <property type="match status" value="1"/>
</dbReference>
<dbReference type="GO" id="GO:0005829">
    <property type="term" value="C:cytosol"/>
    <property type="evidence" value="ECO:0007669"/>
    <property type="project" value="TreeGrafter"/>
</dbReference>
<dbReference type="SUPFAM" id="SSF53901">
    <property type="entry name" value="Thiolase-like"/>
    <property type="match status" value="2"/>
</dbReference>
<dbReference type="InterPro" id="IPR016039">
    <property type="entry name" value="Thiolase-like"/>
</dbReference>
<dbReference type="InterPro" id="IPR014030">
    <property type="entry name" value="Ketoacyl_synth_N"/>
</dbReference>